<evidence type="ECO:0000313" key="3">
    <source>
        <dbReference type="EMBL" id="CAE0436075.1"/>
    </source>
</evidence>
<reference evidence="3" key="1">
    <citation type="submission" date="2021-01" db="EMBL/GenBank/DDBJ databases">
        <authorList>
            <person name="Corre E."/>
            <person name="Pelletier E."/>
            <person name="Niang G."/>
            <person name="Scheremetjew M."/>
            <person name="Finn R."/>
            <person name="Kale V."/>
            <person name="Holt S."/>
            <person name="Cochrane G."/>
            <person name="Meng A."/>
            <person name="Brown T."/>
            <person name="Cohen L."/>
        </authorList>
    </citation>
    <scope>NUCLEOTIDE SEQUENCE</scope>
    <source>
        <strain evidence="3">GSBS06</strain>
    </source>
</reference>
<name>A0A7S3PGN1_9STRA</name>
<dbReference type="PANTHER" id="PTHR13132:SF29">
    <property type="entry name" value="ALPHA-(1,6)-FUCOSYLTRANSFERASE"/>
    <property type="match status" value="1"/>
</dbReference>
<keyword evidence="1" id="KW-1133">Transmembrane helix</keyword>
<gene>
    <name evidence="3" type="ORF">ASTO00021_LOCUS6347</name>
</gene>
<protein>
    <recommendedName>
        <fullName evidence="2">Alpha-(1,6)-fucosyltransferase N- and catalytic domain-containing protein</fullName>
    </recommendedName>
</protein>
<organism evidence="3">
    <name type="scientific">Aplanochytrium stocchinoi</name>
    <dbReference type="NCBI Taxonomy" id="215587"/>
    <lineage>
        <taxon>Eukaryota</taxon>
        <taxon>Sar</taxon>
        <taxon>Stramenopiles</taxon>
        <taxon>Bigyra</taxon>
        <taxon>Labyrinthulomycetes</taxon>
        <taxon>Thraustochytrida</taxon>
        <taxon>Thraustochytriidae</taxon>
        <taxon>Aplanochytrium</taxon>
    </lineage>
</organism>
<sequence>MLIRSIYLCIYYRMKRTLKRSGSGSQSLLADALRFVVFQLGEGLRARSLGVLILVCLFVGSYNLVALMLSAGSHPALSDTTQSHIPNYPRPRLKLGTLHSNSNSKQNFETESKCDVSDVSHGPCPKLHMLPTGFLGECNHDITKDLEYMPSRDYLECIEKSPPEDWKFAKNAMYHRIDKLQNPKDCSNPTKGDPTEPVWKPAVDTKGFEIRRKGIKKEGKPKWNLLGYLHHGYGYNLFVLAWGAGNHWASDVPVLVGNSKYRFSDVKCGKHWSCLLSPLSKCTVDDVKDKSRILVYYGHHISRSLVMSYDQLCKPNGYLDEKNGRCVCDKGFMPTSKTEYSGCAPYHSFEFEKNPRRDWHRQVWEDEDPQVRAAVREGDDYYFSQIVPAETNPANTRYMHNFSMTRRKYGFLWEHAHWLWYLHKDAPLRPELDAAIKNLGLFSSEDINHKRTVGIHVRHGDSCHDVYQNHRKCYPLAYYMRLVKKLEDQYGPYDQIFLATDDPKVIEDATTLMIEDAQYKFVFQPIDRTIYENGDENGVDVRLEFNNPKLVRDIATDIWALAHCDALVVSFASSVAWVAYELLIARKGHYAPFISIDLAWGDKKNVGRFLKEPNLG</sequence>
<keyword evidence="1" id="KW-0812">Transmembrane</keyword>
<dbReference type="Gene3D" id="3.40.50.11350">
    <property type="match status" value="1"/>
</dbReference>
<dbReference type="EMBL" id="HBIN01008555">
    <property type="protein sequence ID" value="CAE0436075.1"/>
    <property type="molecule type" value="Transcribed_RNA"/>
</dbReference>
<accession>A0A7S3PGN1</accession>
<dbReference type="PANTHER" id="PTHR13132">
    <property type="entry name" value="ALPHA- 1,6 -FUCOSYLTRANSFERASE"/>
    <property type="match status" value="1"/>
</dbReference>
<dbReference type="GO" id="GO:0006487">
    <property type="term" value="P:protein N-linked glycosylation"/>
    <property type="evidence" value="ECO:0007669"/>
    <property type="project" value="TreeGrafter"/>
</dbReference>
<evidence type="ECO:0000259" key="2">
    <source>
        <dbReference type="Pfam" id="PF19745"/>
    </source>
</evidence>
<dbReference type="AlphaFoldDB" id="A0A7S3PGN1"/>
<dbReference type="GO" id="GO:0046921">
    <property type="term" value="F:alpha-(1-&gt;6)-fucosyltransferase activity"/>
    <property type="evidence" value="ECO:0007669"/>
    <property type="project" value="TreeGrafter"/>
</dbReference>
<feature type="transmembrane region" description="Helical" evidence="1">
    <location>
        <begin position="49"/>
        <end position="69"/>
    </location>
</feature>
<dbReference type="Pfam" id="PF19745">
    <property type="entry name" value="FUT8_N_cat"/>
    <property type="match status" value="1"/>
</dbReference>
<dbReference type="InterPro" id="IPR045573">
    <property type="entry name" value="Fut8_N_cat"/>
</dbReference>
<proteinExistence type="predicted"/>
<evidence type="ECO:0000256" key="1">
    <source>
        <dbReference type="SAM" id="Phobius"/>
    </source>
</evidence>
<feature type="domain" description="Alpha-(1,6)-fucosyltransferase N- and catalytic" evidence="2">
    <location>
        <begin position="412"/>
        <end position="588"/>
    </location>
</feature>
<keyword evidence="1" id="KW-0472">Membrane</keyword>